<dbReference type="Proteomes" id="UP000030651">
    <property type="component" value="Unassembled WGS sequence"/>
</dbReference>
<dbReference type="SUPFAM" id="SSF109854">
    <property type="entry name" value="DinB/YfiT-like putative metalloenzymes"/>
    <property type="match status" value="1"/>
</dbReference>
<keyword evidence="3" id="KW-1185">Reference proteome</keyword>
<dbReference type="OrthoDB" id="3724345at2759"/>
<reference evidence="3" key="1">
    <citation type="journal article" date="2015" name="BMC Genomics">
        <title>Genomic and transcriptomic analysis of the endophytic fungus Pestalotiopsis fici reveals its lifestyle and high potential for synthesis of natural products.</title>
        <authorList>
            <person name="Wang X."/>
            <person name="Zhang X."/>
            <person name="Liu L."/>
            <person name="Xiang M."/>
            <person name="Wang W."/>
            <person name="Sun X."/>
            <person name="Che Y."/>
            <person name="Guo L."/>
            <person name="Liu G."/>
            <person name="Guo L."/>
            <person name="Wang C."/>
            <person name="Yin W.B."/>
            <person name="Stadler M."/>
            <person name="Zhang X."/>
            <person name="Liu X."/>
        </authorList>
    </citation>
    <scope>NUCLEOTIDE SEQUENCE [LARGE SCALE GENOMIC DNA]</scope>
    <source>
        <strain evidence="3">W106-1 / CGMCC3.15140</strain>
    </source>
</reference>
<gene>
    <name evidence="2" type="ORF">PFICI_08571</name>
</gene>
<accession>W3WXY6</accession>
<dbReference type="InParanoid" id="W3WXY6"/>
<proteinExistence type="predicted"/>
<dbReference type="InterPro" id="IPR018531">
    <property type="entry name" value="DUF1993"/>
</dbReference>
<dbReference type="HOGENOM" id="CLU_090929_2_0_1"/>
<dbReference type="PANTHER" id="PTHR36922:SF1">
    <property type="entry name" value="DUF1993 DOMAIN-CONTAINING PROTEIN"/>
    <property type="match status" value="1"/>
</dbReference>
<dbReference type="PANTHER" id="PTHR36922">
    <property type="entry name" value="BLL2446 PROTEIN"/>
    <property type="match status" value="1"/>
</dbReference>
<dbReference type="Pfam" id="PF09351">
    <property type="entry name" value="DUF1993"/>
    <property type="match status" value="1"/>
</dbReference>
<dbReference type="KEGG" id="pfy:PFICI_08571"/>
<dbReference type="EMBL" id="KI912114">
    <property type="protein sequence ID" value="ETS78718.1"/>
    <property type="molecule type" value="Genomic_DNA"/>
</dbReference>
<evidence type="ECO:0008006" key="4">
    <source>
        <dbReference type="Google" id="ProtNLM"/>
    </source>
</evidence>
<keyword evidence="1" id="KW-0472">Membrane</keyword>
<dbReference type="InterPro" id="IPR034660">
    <property type="entry name" value="DinB/YfiT-like"/>
</dbReference>
<dbReference type="GeneID" id="19273584"/>
<keyword evidence="1" id="KW-0812">Transmembrane</keyword>
<organism evidence="2 3">
    <name type="scientific">Pestalotiopsis fici (strain W106-1 / CGMCC3.15140)</name>
    <dbReference type="NCBI Taxonomy" id="1229662"/>
    <lineage>
        <taxon>Eukaryota</taxon>
        <taxon>Fungi</taxon>
        <taxon>Dikarya</taxon>
        <taxon>Ascomycota</taxon>
        <taxon>Pezizomycotina</taxon>
        <taxon>Sordariomycetes</taxon>
        <taxon>Xylariomycetidae</taxon>
        <taxon>Amphisphaeriales</taxon>
        <taxon>Sporocadaceae</taxon>
        <taxon>Pestalotiopsis</taxon>
    </lineage>
</organism>
<dbReference type="eggNOG" id="ENOG502SRAW">
    <property type="taxonomic scope" value="Eukaryota"/>
</dbReference>
<dbReference type="RefSeq" id="XP_007835343.1">
    <property type="nucleotide sequence ID" value="XM_007837152.1"/>
</dbReference>
<dbReference type="AlphaFoldDB" id="W3WXY6"/>
<evidence type="ECO:0000313" key="2">
    <source>
        <dbReference type="EMBL" id="ETS78718.1"/>
    </source>
</evidence>
<evidence type="ECO:0000313" key="3">
    <source>
        <dbReference type="Proteomes" id="UP000030651"/>
    </source>
</evidence>
<keyword evidence="1" id="KW-1133">Transmembrane helix</keyword>
<dbReference type="Gene3D" id="1.20.120.450">
    <property type="entry name" value="dinb family like domain"/>
    <property type="match status" value="1"/>
</dbReference>
<evidence type="ECO:0000256" key="1">
    <source>
        <dbReference type="SAM" id="Phobius"/>
    </source>
</evidence>
<dbReference type="OMA" id="HAIPNLY"/>
<protein>
    <recommendedName>
        <fullName evidence="4">DUF1993 domain-containing protein</fullName>
    </recommendedName>
</protein>
<sequence>MAGITLYDASIPVFKSGLISLKGILAKGIAHYGSASADIPKETLIEDLIPLASHVKLVSNIAKKTLTRIAGIQTEAWADDEDTAEKLIERCERTIALLESVDPKDICGHEGDEVEFSVGRYNLKMTSKEYVLKYAVPFFFFHLELAYSILRMKGVPLGFADYLLPHLESHLV</sequence>
<feature type="transmembrane region" description="Helical" evidence="1">
    <location>
        <begin position="130"/>
        <end position="150"/>
    </location>
</feature>
<name>W3WXY6_PESFW</name>